<reference evidence="1 2" key="1">
    <citation type="submission" date="2024-09" db="EMBL/GenBank/DDBJ databases">
        <authorList>
            <person name="Sun Q."/>
            <person name="Mori K."/>
        </authorList>
    </citation>
    <scope>NUCLEOTIDE SEQUENCE [LARGE SCALE GENOMIC DNA]</scope>
    <source>
        <strain evidence="1 2">CECT 7955</strain>
    </source>
</reference>
<dbReference type="RefSeq" id="WP_236457301.1">
    <property type="nucleotide sequence ID" value="NZ_CBCSGE010000027.1"/>
</dbReference>
<dbReference type="Proteomes" id="UP001589607">
    <property type="component" value="Unassembled WGS sequence"/>
</dbReference>
<proteinExistence type="predicted"/>
<sequence length="189" mass="21991">MKKLFFLLAIAACFVSCQETDIYETIKVKNYSLDIPSHLSEVNNLNENASLQYQNAFKELYIIVIDETKTDVRYAMAMNGFGNIYSNDFDGYVKLMSENFNKAIPTTNRSQKDTIINSFNAKIINFNGKVQGYDVFYKMAYVDGVDNYYQIMSWTLLSKKLDHEKAMDKMLHSFRVKNKKKYIKPVVKK</sequence>
<evidence type="ECO:0000313" key="1">
    <source>
        <dbReference type="EMBL" id="MFB9095300.1"/>
    </source>
</evidence>
<name>A0ABV5GIU3_9FLAO</name>
<dbReference type="Gene3D" id="3.40.1000.10">
    <property type="entry name" value="Mog1/PsbP, alpha/beta/alpha sandwich"/>
    <property type="match status" value="1"/>
</dbReference>
<evidence type="ECO:0000313" key="2">
    <source>
        <dbReference type="Proteomes" id="UP001589607"/>
    </source>
</evidence>
<gene>
    <name evidence="1" type="ORF">ACFFVF_02130</name>
</gene>
<accession>A0ABV5GIU3</accession>
<organism evidence="1 2">
    <name type="scientific">Flavobacterium jumunjinense</name>
    <dbReference type="NCBI Taxonomy" id="998845"/>
    <lineage>
        <taxon>Bacteria</taxon>
        <taxon>Pseudomonadati</taxon>
        <taxon>Bacteroidota</taxon>
        <taxon>Flavobacteriia</taxon>
        <taxon>Flavobacteriales</taxon>
        <taxon>Flavobacteriaceae</taxon>
        <taxon>Flavobacterium</taxon>
    </lineage>
</organism>
<dbReference type="EMBL" id="JBHMEY010000005">
    <property type="protein sequence ID" value="MFB9095300.1"/>
    <property type="molecule type" value="Genomic_DNA"/>
</dbReference>
<evidence type="ECO:0008006" key="3">
    <source>
        <dbReference type="Google" id="ProtNLM"/>
    </source>
</evidence>
<keyword evidence="2" id="KW-1185">Reference proteome</keyword>
<comment type="caution">
    <text evidence="1">The sequence shown here is derived from an EMBL/GenBank/DDBJ whole genome shotgun (WGS) entry which is preliminary data.</text>
</comment>
<protein>
    <recommendedName>
        <fullName evidence="3">Lipoprotein</fullName>
    </recommendedName>
</protein>